<accession>A0ACB8XTZ2</accession>
<sequence>MQWNSFFDKGPKQAKKIECDEISVSSVDDQVDDLVVDEYVTEVKQIEQNGMLVGIDDLETERVHDVDYEHEMVAICDVEDEEHDDDDDDDDEDEFRQKCEEFIKKVRQSMHNEGDFTSL</sequence>
<proteinExistence type="predicted"/>
<evidence type="ECO:0000313" key="1">
    <source>
        <dbReference type="EMBL" id="KAI3675144.1"/>
    </source>
</evidence>
<organism evidence="1 2">
    <name type="scientific">Smallanthus sonchifolius</name>
    <dbReference type="NCBI Taxonomy" id="185202"/>
    <lineage>
        <taxon>Eukaryota</taxon>
        <taxon>Viridiplantae</taxon>
        <taxon>Streptophyta</taxon>
        <taxon>Embryophyta</taxon>
        <taxon>Tracheophyta</taxon>
        <taxon>Spermatophyta</taxon>
        <taxon>Magnoliopsida</taxon>
        <taxon>eudicotyledons</taxon>
        <taxon>Gunneridae</taxon>
        <taxon>Pentapetalae</taxon>
        <taxon>asterids</taxon>
        <taxon>campanulids</taxon>
        <taxon>Asterales</taxon>
        <taxon>Asteraceae</taxon>
        <taxon>Asteroideae</taxon>
        <taxon>Heliantheae alliance</taxon>
        <taxon>Millerieae</taxon>
        <taxon>Smallanthus</taxon>
    </lineage>
</organism>
<comment type="caution">
    <text evidence="1">The sequence shown here is derived from an EMBL/GenBank/DDBJ whole genome shotgun (WGS) entry which is preliminary data.</text>
</comment>
<dbReference type="EMBL" id="CM042046">
    <property type="protein sequence ID" value="KAI3675144.1"/>
    <property type="molecule type" value="Genomic_DNA"/>
</dbReference>
<gene>
    <name evidence="1" type="ORF">L1987_84729</name>
</gene>
<evidence type="ECO:0000313" key="2">
    <source>
        <dbReference type="Proteomes" id="UP001056120"/>
    </source>
</evidence>
<dbReference type="Proteomes" id="UP001056120">
    <property type="component" value="Linkage Group LG29"/>
</dbReference>
<reference evidence="1 2" key="2">
    <citation type="journal article" date="2022" name="Mol. Ecol. Resour.">
        <title>The genomes of chicory, endive, great burdock and yacon provide insights into Asteraceae paleo-polyploidization history and plant inulin production.</title>
        <authorList>
            <person name="Fan W."/>
            <person name="Wang S."/>
            <person name="Wang H."/>
            <person name="Wang A."/>
            <person name="Jiang F."/>
            <person name="Liu H."/>
            <person name="Zhao H."/>
            <person name="Xu D."/>
            <person name="Zhang Y."/>
        </authorList>
    </citation>
    <scope>NUCLEOTIDE SEQUENCE [LARGE SCALE GENOMIC DNA]</scope>
    <source>
        <strain evidence="2">cv. Yunnan</strain>
        <tissue evidence="1">Leaves</tissue>
    </source>
</reference>
<name>A0ACB8XTZ2_9ASTR</name>
<reference evidence="2" key="1">
    <citation type="journal article" date="2022" name="Mol. Ecol. Resour.">
        <title>The genomes of chicory, endive, great burdock and yacon provide insights into Asteraceae palaeo-polyploidization history and plant inulin production.</title>
        <authorList>
            <person name="Fan W."/>
            <person name="Wang S."/>
            <person name="Wang H."/>
            <person name="Wang A."/>
            <person name="Jiang F."/>
            <person name="Liu H."/>
            <person name="Zhao H."/>
            <person name="Xu D."/>
            <person name="Zhang Y."/>
        </authorList>
    </citation>
    <scope>NUCLEOTIDE SEQUENCE [LARGE SCALE GENOMIC DNA]</scope>
    <source>
        <strain evidence="2">cv. Yunnan</strain>
    </source>
</reference>
<protein>
    <submittedName>
        <fullName evidence="1">Uncharacterized protein</fullName>
    </submittedName>
</protein>
<keyword evidence="2" id="KW-1185">Reference proteome</keyword>